<dbReference type="EMBL" id="CADEAL010001608">
    <property type="protein sequence ID" value="CAB1433877.1"/>
    <property type="molecule type" value="Genomic_DNA"/>
</dbReference>
<evidence type="ECO:0000313" key="2">
    <source>
        <dbReference type="EMBL" id="CAB1433877.1"/>
    </source>
</evidence>
<name>A0A9N7YNR5_PLEPL</name>
<proteinExistence type="predicted"/>
<evidence type="ECO:0000313" key="3">
    <source>
        <dbReference type="Proteomes" id="UP001153269"/>
    </source>
</evidence>
<dbReference type="AlphaFoldDB" id="A0A9N7YNR5"/>
<keyword evidence="3" id="KW-1185">Reference proteome</keyword>
<accession>A0A9N7YNR5</accession>
<evidence type="ECO:0000256" key="1">
    <source>
        <dbReference type="SAM" id="MobiDB-lite"/>
    </source>
</evidence>
<comment type="caution">
    <text evidence="2">The sequence shown here is derived from an EMBL/GenBank/DDBJ whole genome shotgun (WGS) entry which is preliminary data.</text>
</comment>
<gene>
    <name evidence="2" type="ORF">PLEPLA_LOCUS21969</name>
</gene>
<sequence length="192" mass="20342">MEQICTGHKSYKAQLSPPLLLLRFTAQASQERLSAEGAPKHCYDSESIVPPLRTRNEISPPTSQPDASRRTPSASSSANTRRLELRRVLWLVIYPGLLRQISGGLCHVDRLTRPEVPCALDALAETGCRSAAASSLGTSKPGASSPPTAPIDSAGTNFNSALPVLSDISAMYTTTTCTTTVSQASSVAQAFV</sequence>
<dbReference type="Proteomes" id="UP001153269">
    <property type="component" value="Unassembled WGS sequence"/>
</dbReference>
<feature type="compositionally biased region" description="Polar residues" evidence="1">
    <location>
        <begin position="57"/>
        <end position="66"/>
    </location>
</feature>
<reference evidence="2" key="1">
    <citation type="submission" date="2020-03" db="EMBL/GenBank/DDBJ databases">
        <authorList>
            <person name="Weist P."/>
        </authorList>
    </citation>
    <scope>NUCLEOTIDE SEQUENCE</scope>
</reference>
<feature type="region of interest" description="Disordered" evidence="1">
    <location>
        <begin position="35"/>
        <end position="78"/>
    </location>
</feature>
<organism evidence="2 3">
    <name type="scientific">Pleuronectes platessa</name>
    <name type="common">European plaice</name>
    <dbReference type="NCBI Taxonomy" id="8262"/>
    <lineage>
        <taxon>Eukaryota</taxon>
        <taxon>Metazoa</taxon>
        <taxon>Chordata</taxon>
        <taxon>Craniata</taxon>
        <taxon>Vertebrata</taxon>
        <taxon>Euteleostomi</taxon>
        <taxon>Actinopterygii</taxon>
        <taxon>Neopterygii</taxon>
        <taxon>Teleostei</taxon>
        <taxon>Neoteleostei</taxon>
        <taxon>Acanthomorphata</taxon>
        <taxon>Carangaria</taxon>
        <taxon>Pleuronectiformes</taxon>
        <taxon>Pleuronectoidei</taxon>
        <taxon>Pleuronectidae</taxon>
        <taxon>Pleuronectes</taxon>
    </lineage>
</organism>
<protein>
    <submittedName>
        <fullName evidence="2">Uncharacterized protein</fullName>
    </submittedName>
</protein>